<keyword evidence="1" id="KW-0812">Transmembrane</keyword>
<protein>
    <submittedName>
        <fullName evidence="2">Uncharacterized protein</fullName>
    </submittedName>
</protein>
<dbReference type="EMBL" id="FUWY01000008">
    <property type="protein sequence ID" value="SJZ98439.1"/>
    <property type="molecule type" value="Genomic_DNA"/>
</dbReference>
<sequence length="153" mass="17418">MFNSLAKVKPEIKDDVLFQKGLKVIKHIQIGLLIILVLFYGLSIILGKIPMSLQLMYSILMRTLAILALSTGYKTFMIFFLIMNSIGAVGVIVIFTTYLNRLNSLGIFMCILEIVLVIAILFAYIYVFVNKDTKYVIEVTKQIMKEIKEANKK</sequence>
<name>A0A1T4Q3W3_9FIRM</name>
<feature type="transmembrane region" description="Helical" evidence="1">
    <location>
        <begin position="78"/>
        <end position="99"/>
    </location>
</feature>
<gene>
    <name evidence="2" type="ORF">SAMN02745191_2304</name>
</gene>
<dbReference type="AlphaFoldDB" id="A0A1T4Q3W3"/>
<evidence type="ECO:0000313" key="3">
    <source>
        <dbReference type="Proteomes" id="UP000243297"/>
    </source>
</evidence>
<dbReference type="RefSeq" id="WP_078712690.1">
    <property type="nucleotide sequence ID" value="NZ_FUWY01000008.1"/>
</dbReference>
<keyword evidence="3" id="KW-1185">Reference proteome</keyword>
<feature type="transmembrane region" description="Helical" evidence="1">
    <location>
        <begin position="105"/>
        <end position="129"/>
    </location>
</feature>
<proteinExistence type="predicted"/>
<dbReference type="Proteomes" id="UP000243297">
    <property type="component" value="Unassembled WGS sequence"/>
</dbReference>
<accession>A0A1T4Q3W3</accession>
<keyword evidence="1" id="KW-0472">Membrane</keyword>
<keyword evidence="1" id="KW-1133">Transmembrane helix</keyword>
<reference evidence="3" key="1">
    <citation type="submission" date="2017-02" db="EMBL/GenBank/DDBJ databases">
        <authorList>
            <person name="Varghese N."/>
            <person name="Submissions S."/>
        </authorList>
    </citation>
    <scope>NUCLEOTIDE SEQUENCE [LARGE SCALE GENOMIC DNA]</scope>
    <source>
        <strain evidence="3">ATCC 25662</strain>
    </source>
</reference>
<dbReference type="STRING" id="118967.SAMN02745191_2304"/>
<organism evidence="2 3">
    <name type="scientific">Anaerorhabdus furcosa</name>
    <dbReference type="NCBI Taxonomy" id="118967"/>
    <lineage>
        <taxon>Bacteria</taxon>
        <taxon>Bacillati</taxon>
        <taxon>Bacillota</taxon>
        <taxon>Erysipelotrichia</taxon>
        <taxon>Erysipelotrichales</taxon>
        <taxon>Erysipelotrichaceae</taxon>
        <taxon>Anaerorhabdus</taxon>
    </lineage>
</organism>
<evidence type="ECO:0000256" key="1">
    <source>
        <dbReference type="SAM" id="Phobius"/>
    </source>
</evidence>
<evidence type="ECO:0000313" key="2">
    <source>
        <dbReference type="EMBL" id="SJZ98439.1"/>
    </source>
</evidence>
<feature type="transmembrane region" description="Helical" evidence="1">
    <location>
        <begin position="30"/>
        <end position="49"/>
    </location>
</feature>